<feature type="compositionally biased region" description="Basic residues" evidence="1">
    <location>
        <begin position="332"/>
        <end position="349"/>
    </location>
</feature>
<organism evidence="2 3">
    <name type="scientific">Aspergillus indologenus CBS 114.80</name>
    <dbReference type="NCBI Taxonomy" id="1450541"/>
    <lineage>
        <taxon>Eukaryota</taxon>
        <taxon>Fungi</taxon>
        <taxon>Dikarya</taxon>
        <taxon>Ascomycota</taxon>
        <taxon>Pezizomycotina</taxon>
        <taxon>Eurotiomycetes</taxon>
        <taxon>Eurotiomycetidae</taxon>
        <taxon>Eurotiales</taxon>
        <taxon>Aspergillaceae</taxon>
        <taxon>Aspergillus</taxon>
        <taxon>Aspergillus subgen. Circumdati</taxon>
    </lineage>
</organism>
<evidence type="ECO:0000313" key="3">
    <source>
        <dbReference type="Proteomes" id="UP000248817"/>
    </source>
</evidence>
<sequence length="437" mass="48963">MSGTKDVTRDGFTSAYGRFYTTQGHIERVDGATLRSMFLPKLSRSGQQAMRGGPDFVRGQLHHYDVTFDQSKSTGNGTLVLKQALQAGQCDIVPPHRLALEAQLHREWLATCTPEQLSRQPDWAIQKYFGNDPQHPDRSITKTVVGIPFEPTSEYRVGQMREAAEKVVGLHHETARGPQTKVIFMGWNKAAVGKAAKGHATKEKKEIEAAERKRETERAKLHADYRRQTRKALSPVGSYIIECEEIKDQWPEDADGLTLDIHETDTPGVFEAGFYFGALEGAMIICADEEVLKRYCSELEREEEGDSEEEGLIDNNWDEIGLEGDESPNVGVKRKMPVSRSGRSSKKSKQSSSRVYHLKLRGCETGEGEIFYEPDDGSIKFKDGKFDSFEGEANMTFIGDGIAFTGRKVSDTPGSGGGVWDEYSWRHHENARVGRWH</sequence>
<evidence type="ECO:0000313" key="2">
    <source>
        <dbReference type="EMBL" id="PYI33437.1"/>
    </source>
</evidence>
<feature type="region of interest" description="Disordered" evidence="1">
    <location>
        <begin position="302"/>
        <end position="355"/>
    </location>
</feature>
<accession>A0A2V5J6I1</accession>
<keyword evidence="3" id="KW-1185">Reference proteome</keyword>
<feature type="compositionally biased region" description="Acidic residues" evidence="1">
    <location>
        <begin position="302"/>
        <end position="326"/>
    </location>
</feature>
<gene>
    <name evidence="2" type="ORF">BP00DRAFT_424066</name>
</gene>
<protein>
    <recommendedName>
        <fullName evidence="4">AT hook motif family protein</fullName>
    </recommendedName>
</protein>
<reference evidence="2 3" key="1">
    <citation type="submission" date="2018-02" db="EMBL/GenBank/DDBJ databases">
        <title>The genomes of Aspergillus section Nigri reveals drivers in fungal speciation.</title>
        <authorList>
            <consortium name="DOE Joint Genome Institute"/>
            <person name="Vesth T.C."/>
            <person name="Nybo J."/>
            <person name="Theobald S."/>
            <person name="Brandl J."/>
            <person name="Frisvad J.C."/>
            <person name="Nielsen K.F."/>
            <person name="Lyhne E.K."/>
            <person name="Kogle M.E."/>
            <person name="Kuo A."/>
            <person name="Riley R."/>
            <person name="Clum A."/>
            <person name="Nolan M."/>
            <person name="Lipzen A."/>
            <person name="Salamov A."/>
            <person name="Henrissat B."/>
            <person name="Wiebenga A."/>
            <person name="De vries R.P."/>
            <person name="Grigoriev I.V."/>
            <person name="Mortensen U.H."/>
            <person name="Andersen M.R."/>
            <person name="Baker S.E."/>
        </authorList>
    </citation>
    <scope>NUCLEOTIDE SEQUENCE [LARGE SCALE GENOMIC DNA]</scope>
    <source>
        <strain evidence="2 3">CBS 114.80</strain>
    </source>
</reference>
<proteinExistence type="predicted"/>
<name>A0A2V5J6I1_9EURO</name>
<dbReference type="Proteomes" id="UP000248817">
    <property type="component" value="Unassembled WGS sequence"/>
</dbReference>
<dbReference type="EMBL" id="KZ825484">
    <property type="protein sequence ID" value="PYI33437.1"/>
    <property type="molecule type" value="Genomic_DNA"/>
</dbReference>
<dbReference type="AlphaFoldDB" id="A0A2V5J6I1"/>
<evidence type="ECO:0000256" key="1">
    <source>
        <dbReference type="SAM" id="MobiDB-lite"/>
    </source>
</evidence>
<evidence type="ECO:0008006" key="4">
    <source>
        <dbReference type="Google" id="ProtNLM"/>
    </source>
</evidence>